<protein>
    <submittedName>
        <fullName evidence="1">Uncharacterized protein</fullName>
    </submittedName>
</protein>
<dbReference type="EMBL" id="LAZR01034885">
    <property type="protein sequence ID" value="KKL29030.1"/>
    <property type="molecule type" value="Genomic_DNA"/>
</dbReference>
<sequence length="59" mass="6724">MTEEEIDKLEAGPKTDVLVATEFMGWKLVTSEVYLGMHHWMPGGYSDKYWTPSQQLSCA</sequence>
<feature type="non-terminal residue" evidence="1">
    <location>
        <position position="59"/>
    </location>
</feature>
<accession>A0A0F9C4E0</accession>
<reference evidence="1" key="1">
    <citation type="journal article" date="2015" name="Nature">
        <title>Complex archaea that bridge the gap between prokaryotes and eukaryotes.</title>
        <authorList>
            <person name="Spang A."/>
            <person name="Saw J.H."/>
            <person name="Jorgensen S.L."/>
            <person name="Zaremba-Niedzwiedzka K."/>
            <person name="Martijn J."/>
            <person name="Lind A.E."/>
            <person name="van Eijk R."/>
            <person name="Schleper C."/>
            <person name="Guy L."/>
            <person name="Ettema T.J."/>
        </authorList>
    </citation>
    <scope>NUCLEOTIDE SEQUENCE</scope>
</reference>
<dbReference type="AlphaFoldDB" id="A0A0F9C4E0"/>
<gene>
    <name evidence="1" type="ORF">LCGC14_2369180</name>
</gene>
<organism evidence="1">
    <name type="scientific">marine sediment metagenome</name>
    <dbReference type="NCBI Taxonomy" id="412755"/>
    <lineage>
        <taxon>unclassified sequences</taxon>
        <taxon>metagenomes</taxon>
        <taxon>ecological metagenomes</taxon>
    </lineage>
</organism>
<comment type="caution">
    <text evidence="1">The sequence shown here is derived from an EMBL/GenBank/DDBJ whole genome shotgun (WGS) entry which is preliminary data.</text>
</comment>
<evidence type="ECO:0000313" key="1">
    <source>
        <dbReference type="EMBL" id="KKL29030.1"/>
    </source>
</evidence>
<proteinExistence type="predicted"/>
<name>A0A0F9C4E0_9ZZZZ</name>